<evidence type="ECO:0000256" key="7">
    <source>
        <dbReference type="SAM" id="Phobius"/>
    </source>
</evidence>
<feature type="transmembrane region" description="Helical" evidence="7">
    <location>
        <begin position="285"/>
        <end position="305"/>
    </location>
</feature>
<keyword evidence="5 7" id="KW-1133">Transmembrane helix</keyword>
<feature type="transmembrane region" description="Helical" evidence="7">
    <location>
        <begin position="19"/>
        <end position="37"/>
    </location>
</feature>
<feature type="domain" description="Major facilitator superfamily (MFS) profile" evidence="8">
    <location>
        <begin position="14"/>
        <end position="406"/>
    </location>
</feature>
<keyword evidence="4 7" id="KW-0812">Transmembrane</keyword>
<feature type="transmembrane region" description="Helical" evidence="7">
    <location>
        <begin position="221"/>
        <end position="239"/>
    </location>
</feature>
<evidence type="ECO:0000256" key="2">
    <source>
        <dbReference type="ARBA" id="ARBA00022448"/>
    </source>
</evidence>
<feature type="transmembrane region" description="Helical" evidence="7">
    <location>
        <begin position="176"/>
        <end position="200"/>
    </location>
</feature>
<dbReference type="InterPro" id="IPR005829">
    <property type="entry name" value="Sugar_transporter_CS"/>
</dbReference>
<feature type="transmembrane region" description="Helical" evidence="7">
    <location>
        <begin position="311"/>
        <end position="335"/>
    </location>
</feature>
<feature type="transmembrane region" description="Helical" evidence="7">
    <location>
        <begin position="259"/>
        <end position="278"/>
    </location>
</feature>
<proteinExistence type="predicted"/>
<sequence length="406" mass="40810">MTGSLPAPLRRHPRLPRAVAFWLLGGVQVLLLAAASAPSPLYPVYEARWGFSATAVTVVFALYAIALLAALTVVGALSDHIGRRPVLAASLLLEVGAMAVFATAADVRSLMLARTLQGLATGGAAGAIGAGLVDLQPGHRPHLGTLVNSVSSCLGLAAGALGAGLLVEYAPAPTTLVYLLLGAAFVAALAGVAAIPETAARHPGALASLRPRVLVPRQVKPHFVAVLPVLVALWALNGFTLSLGPSLSADVLHVHNHVIAGVVIALLTGMGAVGSLALHPRNPGGAMTVGSLALAVGAALVLIGVSAGVAAAYLLGTAVAGFGWGAALLGSFRTVGPLAAAEERAAVFAALYVVGYLALGLPAVAAGVLSGWFGLRRTADGYATVVIVLSLAALVLTSRQRRRAKR</sequence>
<evidence type="ECO:0000259" key="8">
    <source>
        <dbReference type="PROSITE" id="PS50850"/>
    </source>
</evidence>
<comment type="subcellular location">
    <subcellularLocation>
        <location evidence="1">Cell membrane</location>
        <topology evidence="1">Multi-pass membrane protein</topology>
    </subcellularLocation>
</comment>
<dbReference type="PROSITE" id="PS50850">
    <property type="entry name" value="MFS"/>
    <property type="match status" value="1"/>
</dbReference>
<dbReference type="Pfam" id="PF07690">
    <property type="entry name" value="MFS_1"/>
    <property type="match status" value="1"/>
</dbReference>
<feature type="transmembrane region" description="Helical" evidence="7">
    <location>
        <begin position="86"/>
        <end position="105"/>
    </location>
</feature>
<dbReference type="SUPFAM" id="SSF103473">
    <property type="entry name" value="MFS general substrate transporter"/>
    <property type="match status" value="1"/>
</dbReference>
<keyword evidence="3" id="KW-1003">Cell membrane</keyword>
<keyword evidence="2" id="KW-0813">Transport</keyword>
<feature type="transmembrane region" description="Helical" evidence="7">
    <location>
        <begin position="111"/>
        <end position="133"/>
    </location>
</feature>
<feature type="transmembrane region" description="Helical" evidence="7">
    <location>
        <begin position="49"/>
        <end position="74"/>
    </location>
</feature>
<dbReference type="PANTHER" id="PTHR23517">
    <property type="entry name" value="RESISTANCE PROTEIN MDTM, PUTATIVE-RELATED-RELATED"/>
    <property type="match status" value="1"/>
</dbReference>
<dbReference type="PANTHER" id="PTHR23517:SF3">
    <property type="entry name" value="INTEGRAL MEMBRANE TRANSPORT PROTEIN"/>
    <property type="match status" value="1"/>
</dbReference>
<comment type="caution">
    <text evidence="9">The sequence shown here is derived from an EMBL/GenBank/DDBJ whole genome shotgun (WGS) entry which is preliminary data.</text>
</comment>
<evidence type="ECO:0000256" key="4">
    <source>
        <dbReference type="ARBA" id="ARBA00022692"/>
    </source>
</evidence>
<dbReference type="InterPro" id="IPR036259">
    <property type="entry name" value="MFS_trans_sf"/>
</dbReference>
<dbReference type="EMBL" id="BAAAKJ010000122">
    <property type="protein sequence ID" value="GAA1392334.1"/>
    <property type="molecule type" value="Genomic_DNA"/>
</dbReference>
<dbReference type="PROSITE" id="PS00216">
    <property type="entry name" value="SUGAR_TRANSPORT_1"/>
    <property type="match status" value="1"/>
</dbReference>
<feature type="transmembrane region" description="Helical" evidence="7">
    <location>
        <begin position="381"/>
        <end position="398"/>
    </location>
</feature>
<gene>
    <name evidence="9" type="ORF">GCM10009639_23720</name>
</gene>
<name>A0ABN1XZK7_9ACTN</name>
<dbReference type="InterPro" id="IPR020846">
    <property type="entry name" value="MFS_dom"/>
</dbReference>
<evidence type="ECO:0000313" key="9">
    <source>
        <dbReference type="EMBL" id="GAA1392334.1"/>
    </source>
</evidence>
<dbReference type="InterPro" id="IPR011701">
    <property type="entry name" value="MFS"/>
</dbReference>
<dbReference type="Gene3D" id="1.20.1250.20">
    <property type="entry name" value="MFS general substrate transporter like domains"/>
    <property type="match status" value="1"/>
</dbReference>
<protein>
    <submittedName>
        <fullName evidence="9">MFS transporter</fullName>
    </submittedName>
</protein>
<keyword evidence="10" id="KW-1185">Reference proteome</keyword>
<keyword evidence="6 7" id="KW-0472">Membrane</keyword>
<evidence type="ECO:0000256" key="3">
    <source>
        <dbReference type="ARBA" id="ARBA00022475"/>
    </source>
</evidence>
<reference evidence="9 10" key="1">
    <citation type="journal article" date="2019" name="Int. J. Syst. Evol. Microbiol.">
        <title>The Global Catalogue of Microorganisms (GCM) 10K type strain sequencing project: providing services to taxonomists for standard genome sequencing and annotation.</title>
        <authorList>
            <consortium name="The Broad Institute Genomics Platform"/>
            <consortium name="The Broad Institute Genome Sequencing Center for Infectious Disease"/>
            <person name="Wu L."/>
            <person name="Ma J."/>
        </authorList>
    </citation>
    <scope>NUCLEOTIDE SEQUENCE [LARGE SCALE GENOMIC DNA]</scope>
    <source>
        <strain evidence="9 10">JCM 12393</strain>
    </source>
</reference>
<evidence type="ECO:0000313" key="10">
    <source>
        <dbReference type="Proteomes" id="UP001499863"/>
    </source>
</evidence>
<evidence type="ECO:0000256" key="1">
    <source>
        <dbReference type="ARBA" id="ARBA00004651"/>
    </source>
</evidence>
<evidence type="ECO:0000256" key="5">
    <source>
        <dbReference type="ARBA" id="ARBA00022989"/>
    </source>
</evidence>
<evidence type="ECO:0000256" key="6">
    <source>
        <dbReference type="ARBA" id="ARBA00023136"/>
    </source>
</evidence>
<organism evidence="9 10">
    <name type="scientific">Kitasatospora putterlickiae</name>
    <dbReference type="NCBI Taxonomy" id="221725"/>
    <lineage>
        <taxon>Bacteria</taxon>
        <taxon>Bacillati</taxon>
        <taxon>Actinomycetota</taxon>
        <taxon>Actinomycetes</taxon>
        <taxon>Kitasatosporales</taxon>
        <taxon>Streptomycetaceae</taxon>
        <taxon>Kitasatospora</taxon>
    </lineage>
</organism>
<dbReference type="RefSeq" id="WP_344332883.1">
    <property type="nucleotide sequence ID" value="NZ_BAAAKJ010000122.1"/>
</dbReference>
<dbReference type="InterPro" id="IPR050171">
    <property type="entry name" value="MFS_Transporters"/>
</dbReference>
<feature type="transmembrane region" description="Helical" evidence="7">
    <location>
        <begin position="347"/>
        <end position="375"/>
    </location>
</feature>
<dbReference type="Proteomes" id="UP001499863">
    <property type="component" value="Unassembled WGS sequence"/>
</dbReference>
<dbReference type="CDD" id="cd06174">
    <property type="entry name" value="MFS"/>
    <property type="match status" value="1"/>
</dbReference>
<feature type="transmembrane region" description="Helical" evidence="7">
    <location>
        <begin position="145"/>
        <end position="170"/>
    </location>
</feature>
<accession>A0ABN1XZK7</accession>